<accession>A0A8K0QTM4</accession>
<feature type="repeat" description="ANK" evidence="3">
    <location>
        <begin position="317"/>
        <end position="349"/>
    </location>
</feature>
<evidence type="ECO:0000313" key="6">
    <source>
        <dbReference type="Proteomes" id="UP000813461"/>
    </source>
</evidence>
<protein>
    <recommendedName>
        <fullName evidence="4">Clr5 domain-containing protein</fullName>
    </recommendedName>
</protein>
<dbReference type="InterPro" id="IPR025676">
    <property type="entry name" value="Clr5_dom"/>
</dbReference>
<dbReference type="PANTHER" id="PTHR24198">
    <property type="entry name" value="ANKYRIN REPEAT AND PROTEIN KINASE DOMAIN-CONTAINING PROTEIN"/>
    <property type="match status" value="1"/>
</dbReference>
<evidence type="ECO:0000313" key="5">
    <source>
        <dbReference type="EMBL" id="KAH7070114.1"/>
    </source>
</evidence>
<feature type="repeat" description="ANK" evidence="3">
    <location>
        <begin position="586"/>
        <end position="618"/>
    </location>
</feature>
<dbReference type="InterPro" id="IPR036770">
    <property type="entry name" value="Ankyrin_rpt-contain_sf"/>
</dbReference>
<keyword evidence="2 3" id="KW-0040">ANK repeat</keyword>
<proteinExistence type="predicted"/>
<dbReference type="InterPro" id="IPR002110">
    <property type="entry name" value="Ankyrin_rpt"/>
</dbReference>
<sequence length="1171" mass="131005">MAHSAALHKSWEVHKDAILDLYLKQNKTLSDVMTAMAQRGFKRTKPQYERILKSWGATKNISKDEWKYITKRLQRREATNKATSVRVRGCIVSRAKIHKQRKLYEYQSTFSRISSQFRAISIPSSPPGIEIFTPEVSPSPISRAPFIPEEPSMNKFNFLEMIGTPWEPFHDLASSLAFAEEATSFYCRKSDITHISPPQRLEYRLAQSAKLSKVALAWDIHEPTWNSVVAIHRMLCKPEAFVPRVLSQSSRAEFDAIVGVSGKMSEIELMRLAIVSLSNNHDAHIIAPFIVKLAEDQRLRLLFRALLTAQTDTFNAAAEKLLLPAVRAENIEMVKILIEAGVDVNLRPESDAQTALQCSIESENLTLVAYLLDSGVTDWRASYCLDRTHGSRQISGTVLDLAIRRGYEVVAQMLLERAHQHKDQSFEVTTLTLRHALFEGRAGVVKHLLQRWPDILGSSTLIHWLSYEAAAARRGGPHLPNGTSHLLHRPGFTDDEMLKDCGDVLAAACIRPNMAVVQKLLSRKISINEPATGVTLAPNTAHNASMFEKALSDIRGRSALHVAIAYGHTSLVRLLLEHGADSQQICGSYPIQVAARMGHRAIIEMLLKSGASVNATVGRVRNPSDDQDHLSHLTALHLAILEGHFDVALTLHEAQGSLLGANGDRSRQSIAESVLPMIMQRGSQYLVEIAIVEWCPWAVLNANFISIGVTRFGHSFFSFLMKNGVTFDAAEARLPVICREICLDNAEIVDELVSDCHEHYGMMPQHHRTRALVLAVRLERQSIAETMLRIGYSPFEIISETSEDGLVHIDREYNFRVGDSPVAVAFSELQSLKYAELLLDWEPGLSSSRQRLLRFQRLCEAYVSASCKDVWCYELEELLRVQGISTTQVDRYLGRGYFESALRNALSNFVEKRNYLAFKRILIENRGRLGSLINSSLRNGQHTPLQIVAWQNEGDLVRDILQLGADVNAVAREVQGATALQFAAMNGNFEIVNILLEAGANINADPAAVDGRTAIEGAAEWGRLHMVGHLLDLGADMKDHSNYRRTVYRAWKNGHHTIVRKVQAWRIKKCGDDDYESPETIVESMTLDELTFADGAAKWNHPNWQSSANGTGPLGCKQAPTTLDPDQLEDGLFEHGPHVVRDLDEEEKPQSIYCESLCPYWFEYESGSEST</sequence>
<feature type="repeat" description="ANK" evidence="3">
    <location>
        <begin position="940"/>
        <end position="972"/>
    </location>
</feature>
<keyword evidence="6" id="KW-1185">Reference proteome</keyword>
<comment type="caution">
    <text evidence="5">The sequence shown here is derived from an EMBL/GenBank/DDBJ whole genome shotgun (WGS) entry which is preliminary data.</text>
</comment>
<dbReference type="PROSITE" id="PS50088">
    <property type="entry name" value="ANK_REPEAT"/>
    <property type="match status" value="6"/>
</dbReference>
<dbReference type="Pfam" id="PF14420">
    <property type="entry name" value="Clr5"/>
    <property type="match status" value="1"/>
</dbReference>
<evidence type="ECO:0000259" key="4">
    <source>
        <dbReference type="Pfam" id="PF14420"/>
    </source>
</evidence>
<feature type="repeat" description="ANK" evidence="3">
    <location>
        <begin position="555"/>
        <end position="581"/>
    </location>
</feature>
<feature type="repeat" description="ANK" evidence="3">
    <location>
        <begin position="1010"/>
        <end position="1042"/>
    </location>
</feature>
<feature type="domain" description="Clr5" evidence="4">
    <location>
        <begin position="9"/>
        <end position="59"/>
    </location>
</feature>
<gene>
    <name evidence="5" type="ORF">FB567DRAFT_613374</name>
</gene>
<dbReference type="Pfam" id="PF12796">
    <property type="entry name" value="Ank_2"/>
    <property type="match status" value="3"/>
</dbReference>
<evidence type="ECO:0000256" key="1">
    <source>
        <dbReference type="ARBA" id="ARBA00022737"/>
    </source>
</evidence>
<dbReference type="OrthoDB" id="539213at2759"/>
<dbReference type="Proteomes" id="UP000813461">
    <property type="component" value="Unassembled WGS sequence"/>
</dbReference>
<evidence type="ECO:0000256" key="3">
    <source>
        <dbReference type="PROSITE-ProRule" id="PRU00023"/>
    </source>
</evidence>
<organism evidence="5 6">
    <name type="scientific">Paraphoma chrysanthemicola</name>
    <dbReference type="NCBI Taxonomy" id="798071"/>
    <lineage>
        <taxon>Eukaryota</taxon>
        <taxon>Fungi</taxon>
        <taxon>Dikarya</taxon>
        <taxon>Ascomycota</taxon>
        <taxon>Pezizomycotina</taxon>
        <taxon>Dothideomycetes</taxon>
        <taxon>Pleosporomycetidae</taxon>
        <taxon>Pleosporales</taxon>
        <taxon>Pleosporineae</taxon>
        <taxon>Phaeosphaeriaceae</taxon>
        <taxon>Paraphoma</taxon>
    </lineage>
</organism>
<dbReference type="PRINTS" id="PR01415">
    <property type="entry name" value="ANKYRIN"/>
</dbReference>
<keyword evidence="1" id="KW-0677">Repeat</keyword>
<reference evidence="5" key="1">
    <citation type="journal article" date="2021" name="Nat. Commun.">
        <title>Genetic determinants of endophytism in the Arabidopsis root mycobiome.</title>
        <authorList>
            <person name="Mesny F."/>
            <person name="Miyauchi S."/>
            <person name="Thiergart T."/>
            <person name="Pickel B."/>
            <person name="Atanasova L."/>
            <person name="Karlsson M."/>
            <person name="Huettel B."/>
            <person name="Barry K.W."/>
            <person name="Haridas S."/>
            <person name="Chen C."/>
            <person name="Bauer D."/>
            <person name="Andreopoulos W."/>
            <person name="Pangilinan J."/>
            <person name="LaButti K."/>
            <person name="Riley R."/>
            <person name="Lipzen A."/>
            <person name="Clum A."/>
            <person name="Drula E."/>
            <person name="Henrissat B."/>
            <person name="Kohler A."/>
            <person name="Grigoriev I.V."/>
            <person name="Martin F.M."/>
            <person name="Hacquard S."/>
        </authorList>
    </citation>
    <scope>NUCLEOTIDE SEQUENCE</scope>
    <source>
        <strain evidence="5">MPI-SDFR-AT-0120</strain>
    </source>
</reference>
<dbReference type="Gene3D" id="1.25.40.20">
    <property type="entry name" value="Ankyrin repeat-containing domain"/>
    <property type="match status" value="3"/>
</dbReference>
<feature type="repeat" description="ANK" evidence="3">
    <location>
        <begin position="975"/>
        <end position="1007"/>
    </location>
</feature>
<dbReference type="PANTHER" id="PTHR24198:SF165">
    <property type="entry name" value="ANKYRIN REPEAT-CONTAINING PROTEIN-RELATED"/>
    <property type="match status" value="1"/>
</dbReference>
<evidence type="ECO:0000256" key="2">
    <source>
        <dbReference type="ARBA" id="ARBA00023043"/>
    </source>
</evidence>
<dbReference type="AlphaFoldDB" id="A0A8K0QTM4"/>
<dbReference type="EMBL" id="JAGMVJ010000028">
    <property type="protein sequence ID" value="KAH7070114.1"/>
    <property type="molecule type" value="Genomic_DNA"/>
</dbReference>
<name>A0A8K0QTM4_9PLEO</name>
<dbReference type="PROSITE" id="PS50297">
    <property type="entry name" value="ANK_REP_REGION"/>
    <property type="match status" value="4"/>
</dbReference>
<dbReference type="SUPFAM" id="SSF48403">
    <property type="entry name" value="Ankyrin repeat"/>
    <property type="match status" value="2"/>
</dbReference>
<dbReference type="SMART" id="SM00248">
    <property type="entry name" value="ANK"/>
    <property type="match status" value="10"/>
</dbReference>